<keyword evidence="2" id="KW-1185">Reference proteome</keyword>
<protein>
    <submittedName>
        <fullName evidence="1">Uncharacterized protein</fullName>
    </submittedName>
</protein>
<comment type="caution">
    <text evidence="1">The sequence shown here is derived from an EMBL/GenBank/DDBJ whole genome shotgun (WGS) entry which is preliminary data.</text>
</comment>
<dbReference type="HOGENOM" id="CLU_158534_0_0_4"/>
<dbReference type="Proteomes" id="UP000003973">
    <property type="component" value="Unassembled WGS sequence"/>
</dbReference>
<accession>C3X3A3</accession>
<dbReference type="RefSeq" id="WP_005876859.1">
    <property type="nucleotide sequence ID" value="NZ_CABMNL010000001.1"/>
</dbReference>
<organism evidence="1 2">
    <name type="scientific">Oxalobacter paraformigenes</name>
    <dbReference type="NCBI Taxonomy" id="556268"/>
    <lineage>
        <taxon>Bacteria</taxon>
        <taxon>Pseudomonadati</taxon>
        <taxon>Pseudomonadota</taxon>
        <taxon>Betaproteobacteria</taxon>
        <taxon>Burkholderiales</taxon>
        <taxon>Oxalobacteraceae</taxon>
        <taxon>Oxalobacter</taxon>
    </lineage>
</organism>
<evidence type="ECO:0000313" key="2">
    <source>
        <dbReference type="Proteomes" id="UP000003973"/>
    </source>
</evidence>
<dbReference type="eggNOG" id="ENOG5033ESK">
    <property type="taxonomic scope" value="Bacteria"/>
</dbReference>
<proteinExistence type="predicted"/>
<dbReference type="AlphaFoldDB" id="C3X3A3"/>
<gene>
    <name evidence="1" type="ORF">OFAG_00842</name>
</gene>
<reference evidence="1" key="1">
    <citation type="submission" date="2011-10" db="EMBL/GenBank/DDBJ databases">
        <title>The Genome Sequence of Oxalobacter formigenes HOxBLS.</title>
        <authorList>
            <consortium name="The Broad Institute Genome Sequencing Platform"/>
            <person name="Earl A."/>
            <person name="Ward D."/>
            <person name="Feldgarden M."/>
            <person name="Gevers D."/>
            <person name="Allison M.J."/>
            <person name="Humphrey S."/>
            <person name="Young S.K."/>
            <person name="Zeng Q."/>
            <person name="Gargeya S."/>
            <person name="Fitzgerald M."/>
            <person name="Haas B."/>
            <person name="Abouelleil A."/>
            <person name="Alvarado L."/>
            <person name="Arachchi H.M."/>
            <person name="Berlin A."/>
            <person name="Brown A."/>
            <person name="Chapman S.B."/>
            <person name="Chen Z."/>
            <person name="Dunbar C."/>
            <person name="Freedman E."/>
            <person name="Gearin G."/>
            <person name="Goldberg J."/>
            <person name="Griggs A."/>
            <person name="Gujja S."/>
            <person name="Heiman D."/>
            <person name="Howarth C."/>
            <person name="Larson L."/>
            <person name="Lui A."/>
            <person name="MacDonald P.J.P."/>
            <person name="Montmayeur A."/>
            <person name="Murphy C."/>
            <person name="Neiman D."/>
            <person name="Pearson M."/>
            <person name="Priest M."/>
            <person name="Roberts A."/>
            <person name="Saif S."/>
            <person name="Shea T."/>
            <person name="Shenoy N."/>
            <person name="Sisk P."/>
            <person name="Stolte C."/>
            <person name="Sykes S."/>
            <person name="Wortman J."/>
            <person name="Nusbaum C."/>
            <person name="Birren B."/>
        </authorList>
    </citation>
    <scope>NUCLEOTIDE SEQUENCE [LARGE SCALE GENOMIC DNA]</scope>
    <source>
        <strain evidence="1">HOxBLS</strain>
    </source>
</reference>
<name>C3X3A3_9BURK</name>
<evidence type="ECO:0000313" key="1">
    <source>
        <dbReference type="EMBL" id="EEO27689.1"/>
    </source>
</evidence>
<sequence>MSARPITDVLRQIAGGEFIDKASDMMVELTKAVDEQGGQGSITLKITVKRATANGAMTVTGKATLSKPAEAPMEALLFVTPEGNLVPDNPNQQKLNLKTVDVSAVPLKTANAQ</sequence>
<dbReference type="EMBL" id="ACDP02000023">
    <property type="protein sequence ID" value="EEO27689.1"/>
    <property type="molecule type" value="Genomic_DNA"/>
</dbReference>